<evidence type="ECO:0000256" key="5">
    <source>
        <dbReference type="ARBA" id="ARBA00023136"/>
    </source>
</evidence>
<dbReference type="Pfam" id="PF00375">
    <property type="entry name" value="SDF"/>
    <property type="match status" value="3"/>
</dbReference>
<evidence type="ECO:0000256" key="2">
    <source>
        <dbReference type="ARBA" id="ARBA00022448"/>
    </source>
</evidence>
<keyword evidence="3 7" id="KW-0812">Transmembrane</keyword>
<gene>
    <name evidence="8" type="ORF">HDID_LOCUS8746</name>
</gene>
<evidence type="ECO:0000256" key="6">
    <source>
        <dbReference type="SAM" id="MobiDB-lite"/>
    </source>
</evidence>
<reference evidence="8 9" key="2">
    <citation type="submission" date="2018-11" db="EMBL/GenBank/DDBJ databases">
        <authorList>
            <consortium name="Pathogen Informatics"/>
        </authorList>
    </citation>
    <scope>NUCLEOTIDE SEQUENCE [LARGE SCALE GENOMIC DNA]</scope>
</reference>
<dbReference type="Gene3D" id="1.10.3860.10">
    <property type="entry name" value="Sodium:dicarboxylate symporter"/>
    <property type="match status" value="3"/>
</dbReference>
<accession>A0A158QFE8</accession>
<feature type="transmembrane region" description="Helical" evidence="7">
    <location>
        <begin position="380"/>
        <end position="401"/>
    </location>
</feature>
<feature type="transmembrane region" description="Helical" evidence="7">
    <location>
        <begin position="1099"/>
        <end position="1123"/>
    </location>
</feature>
<evidence type="ECO:0000256" key="7">
    <source>
        <dbReference type="SAM" id="Phobius"/>
    </source>
</evidence>
<dbReference type="PRINTS" id="PR00173">
    <property type="entry name" value="EDTRNSPORT"/>
</dbReference>
<dbReference type="PANTHER" id="PTHR11958">
    <property type="entry name" value="SODIUM/DICARBOXYLATE SYMPORTER-RELATED"/>
    <property type="match status" value="1"/>
</dbReference>
<evidence type="ECO:0000313" key="9">
    <source>
        <dbReference type="Proteomes" id="UP000274504"/>
    </source>
</evidence>
<feature type="transmembrane region" description="Helical" evidence="7">
    <location>
        <begin position="802"/>
        <end position="822"/>
    </location>
</feature>
<dbReference type="STRING" id="6216.A0A158QFE8"/>
<feature type="transmembrane region" description="Helical" evidence="7">
    <location>
        <begin position="306"/>
        <end position="328"/>
    </location>
</feature>
<dbReference type="OrthoDB" id="5877963at2759"/>
<dbReference type="GO" id="GO:0015175">
    <property type="term" value="F:neutral L-amino acid transmembrane transporter activity"/>
    <property type="evidence" value="ECO:0007669"/>
    <property type="project" value="TreeGrafter"/>
</dbReference>
<dbReference type="PANTHER" id="PTHR11958:SF63">
    <property type="entry name" value="AMINO ACID TRANSPORTER"/>
    <property type="match status" value="1"/>
</dbReference>
<dbReference type="InterPro" id="IPR050746">
    <property type="entry name" value="DAACS"/>
</dbReference>
<dbReference type="InterPro" id="IPR036458">
    <property type="entry name" value="Na:dicarbo_symporter_sf"/>
</dbReference>
<feature type="transmembrane region" description="Helical" evidence="7">
    <location>
        <begin position="739"/>
        <end position="759"/>
    </location>
</feature>
<evidence type="ECO:0000256" key="1">
    <source>
        <dbReference type="ARBA" id="ARBA00004141"/>
    </source>
</evidence>
<feature type="transmembrane region" description="Helical" evidence="7">
    <location>
        <begin position="74"/>
        <end position="92"/>
    </location>
</feature>
<feature type="transmembrane region" description="Helical" evidence="7">
    <location>
        <begin position="874"/>
        <end position="893"/>
    </location>
</feature>
<keyword evidence="5 7" id="KW-0472">Membrane</keyword>
<feature type="transmembrane region" description="Helical" evidence="7">
    <location>
        <begin position="277"/>
        <end position="299"/>
    </location>
</feature>
<feature type="region of interest" description="Disordered" evidence="6">
    <location>
        <begin position="463"/>
        <end position="485"/>
    </location>
</feature>
<dbReference type="GO" id="GO:0005313">
    <property type="term" value="F:L-glutamate transmembrane transporter activity"/>
    <property type="evidence" value="ECO:0007669"/>
    <property type="project" value="TreeGrafter"/>
</dbReference>
<feature type="transmembrane region" description="Helical" evidence="7">
    <location>
        <begin position="899"/>
        <end position="924"/>
    </location>
</feature>
<proteinExistence type="predicted"/>
<evidence type="ECO:0000313" key="8">
    <source>
        <dbReference type="EMBL" id="VDL61064.1"/>
    </source>
</evidence>
<feature type="transmembrane region" description="Helical" evidence="7">
    <location>
        <begin position="1027"/>
        <end position="1045"/>
    </location>
</feature>
<dbReference type="Proteomes" id="UP000274504">
    <property type="component" value="Unassembled WGS sequence"/>
</dbReference>
<dbReference type="EMBL" id="UYSG01011136">
    <property type="protein sequence ID" value="VDL61064.1"/>
    <property type="molecule type" value="Genomic_DNA"/>
</dbReference>
<evidence type="ECO:0000256" key="4">
    <source>
        <dbReference type="ARBA" id="ARBA00022989"/>
    </source>
</evidence>
<keyword evidence="4 7" id="KW-1133">Transmembrane helix</keyword>
<protein>
    <submittedName>
        <fullName evidence="10">Amino acid transporter</fullName>
    </submittedName>
</protein>
<feature type="transmembrane region" description="Helical" evidence="7">
    <location>
        <begin position="565"/>
        <end position="586"/>
    </location>
</feature>
<feature type="transmembrane region" description="Helical" evidence="7">
    <location>
        <begin position="598"/>
        <end position="622"/>
    </location>
</feature>
<keyword evidence="2" id="KW-0813">Transport</keyword>
<feature type="region of interest" description="Disordered" evidence="6">
    <location>
        <begin position="956"/>
        <end position="1001"/>
    </location>
</feature>
<dbReference type="GO" id="GO:0005886">
    <property type="term" value="C:plasma membrane"/>
    <property type="evidence" value="ECO:0007669"/>
    <property type="project" value="TreeGrafter"/>
</dbReference>
<feature type="transmembrane region" description="Helical" evidence="7">
    <location>
        <begin position="407"/>
        <end position="430"/>
    </location>
</feature>
<dbReference type="WBParaSite" id="HDID_0000874801-mRNA-1">
    <property type="protein sequence ID" value="HDID_0000874801-mRNA-1"/>
    <property type="gene ID" value="HDID_0000874801"/>
</dbReference>
<feature type="transmembrane region" description="Helical" evidence="7">
    <location>
        <begin position="104"/>
        <end position="128"/>
    </location>
</feature>
<comment type="subcellular location">
    <subcellularLocation>
        <location evidence="1">Membrane</location>
        <topology evidence="1">Multi-pass membrane protein</topology>
    </subcellularLocation>
</comment>
<dbReference type="GO" id="GO:0015501">
    <property type="term" value="F:glutamate:sodium symporter activity"/>
    <property type="evidence" value="ECO:0007669"/>
    <property type="project" value="TreeGrafter"/>
</dbReference>
<feature type="transmembrane region" description="Helical" evidence="7">
    <location>
        <begin position="32"/>
        <end position="54"/>
    </location>
</feature>
<dbReference type="AlphaFoldDB" id="A0A158QFE8"/>
<dbReference type="InterPro" id="IPR001991">
    <property type="entry name" value="Na-dicarboxylate_symporter"/>
</dbReference>
<feature type="transmembrane region" description="Helical" evidence="7">
    <location>
        <begin position="245"/>
        <end position="265"/>
    </location>
</feature>
<evidence type="ECO:0000313" key="10">
    <source>
        <dbReference type="WBParaSite" id="HDID_0000874801-mRNA-1"/>
    </source>
</evidence>
<feature type="transmembrane region" description="Helical" evidence="7">
    <location>
        <begin position="1065"/>
        <end position="1087"/>
    </location>
</feature>
<organism evidence="10">
    <name type="scientific">Hymenolepis diminuta</name>
    <name type="common">Rat tapeworm</name>
    <dbReference type="NCBI Taxonomy" id="6216"/>
    <lineage>
        <taxon>Eukaryota</taxon>
        <taxon>Metazoa</taxon>
        <taxon>Spiralia</taxon>
        <taxon>Lophotrochozoa</taxon>
        <taxon>Platyhelminthes</taxon>
        <taxon>Cestoda</taxon>
        <taxon>Eucestoda</taxon>
        <taxon>Cyclophyllidea</taxon>
        <taxon>Hymenolepididae</taxon>
        <taxon>Hymenolepis</taxon>
    </lineage>
</organism>
<evidence type="ECO:0000256" key="3">
    <source>
        <dbReference type="ARBA" id="ARBA00022692"/>
    </source>
</evidence>
<reference evidence="10" key="1">
    <citation type="submission" date="2016-04" db="UniProtKB">
        <authorList>
            <consortium name="WormBaseParasite"/>
        </authorList>
    </citation>
    <scope>IDENTIFICATION</scope>
</reference>
<feature type="transmembrane region" description="Helical" evidence="7">
    <location>
        <begin position="526"/>
        <end position="545"/>
    </location>
</feature>
<feature type="transmembrane region" description="Helical" evidence="7">
    <location>
        <begin position="698"/>
        <end position="718"/>
    </location>
</feature>
<feature type="transmembrane region" description="Helical" evidence="7">
    <location>
        <begin position="204"/>
        <end position="224"/>
    </location>
</feature>
<sequence>MRRSMALAEEKVEKKRMLSCYKAFMKGLMDNMFTILTLIGVAVGFGIGFGVGILKPSEVAITWIKMIGDLYIRLLQLTILPVIAANIIVVMAKMDPKQNGKMSLAAVSFVIGFDLISGAIGVIAAVLVKPGLVTVATANSTIKEGPDSAPVTTSDVFVDLLINMFPDNVVGLTMYQTKTIRRWPNYPNKNVTIPVKTVLNATDMIGLIFTSIMFGIAAGAAGKAGQIFVDFFESLGNVVLIMMRWFLKATPLGVCFMVAGSVVGLEDVSKTFQSLGLFMATVMIALAIHMLLQMIVYAAASSRNPFRLLIVGFRVFFLSFITTSPVIAIPEMMEACDKYGIKKKVSRFVIPFSAALKGDGSGVFQAVACVFIAQLIGFNLTAGSYVVIALLTGFATLAIPMVPSSSIIIIITILSSLGASTAEVSLLFAVEWIMDRCRSGSIGYGHLFAAAFTHSVAIGRRTEGQNIEENEETDKGIEEKDDDEVLRDSERAEMSEAWLTEDGVSVAEKKPTTCGQKFLKAMKDNLFTILTLIGVAIGFGIGFGVGTTHPSEVAITWIKMIGTLYIRLLQLTILPVIAANIIVVMARMDPKKNGKMGLAAIGFVIGFDIISGAVGVITAVIIRPGLSTNFVSNNTEKEGPNDAPVTTSDVFADLFLNIFPDNIVSLTIYQTKTIRRWPYYPEKNVTEAVKTNLESTDMIGLIFTTIAFGIAAGASGEAGKVFIDFFESLGNVVLILMRWFLQATPVGVCFMVAGAVVGLEDVSGTFQGLGLFMATVLVGLSVHMLLQMIVYTIASFRNPFRLVWMGFRVTFLAFITTSPVIAIPEMLETCDKYGISKKVSRFVVPFSAALKGDASGVFQAIACVFIAQLTHYELTVGAYVVIALLTGFATLAIPNVPSSSIIIIITILSSIGVSTAEVSLLFAVEWLMDRCRSGSIGLGHLYATAFTHSVAIGRRTEGRNTDDDEETEVEKFTEEDNQSYDSLSSKGSDESSKTWQSRRSTVEASETGEFESVSCGKKFRKGLKDNLFTILTLIGVAGGFGIGFGVGTLNPTQEAITWIRMPGTIFIRLLQLTVLPVIAANIIVVMARMDLKENGKMGLATIGFVLGFDLLSGVVGVTIAALIKPGK</sequence>
<name>A0A158QFE8_HYMDI</name>
<feature type="transmembrane region" description="Helical" evidence="7">
    <location>
        <begin position="771"/>
        <end position="790"/>
    </location>
</feature>
<dbReference type="SUPFAM" id="SSF118215">
    <property type="entry name" value="Proton glutamate symport protein"/>
    <property type="match status" value="3"/>
</dbReference>
<feature type="transmembrane region" description="Helical" evidence="7">
    <location>
        <begin position="842"/>
        <end position="867"/>
    </location>
</feature>